<protein>
    <submittedName>
        <fullName evidence="1">15922_t:CDS:1</fullName>
    </submittedName>
</protein>
<comment type="caution">
    <text evidence="1">The sequence shown here is derived from an EMBL/GenBank/DDBJ whole genome shotgun (WGS) entry which is preliminary data.</text>
</comment>
<dbReference type="EMBL" id="CAJVQC010059698">
    <property type="protein sequence ID" value="CAG8800023.1"/>
    <property type="molecule type" value="Genomic_DNA"/>
</dbReference>
<feature type="non-terminal residue" evidence="1">
    <location>
        <position position="1"/>
    </location>
</feature>
<dbReference type="Proteomes" id="UP000789920">
    <property type="component" value="Unassembled WGS sequence"/>
</dbReference>
<evidence type="ECO:0000313" key="1">
    <source>
        <dbReference type="EMBL" id="CAG8800023.1"/>
    </source>
</evidence>
<sequence>DLDTTISAITIQFIEYNNTPSIYGTHLSTYMTENFITPEQLLSSMFEFALALIQSLKSRFPDTNLYNAMKIFEPRLLSRKEIPKLKY</sequence>
<keyword evidence="2" id="KW-1185">Reference proteome</keyword>
<reference evidence="1" key="1">
    <citation type="submission" date="2021-06" db="EMBL/GenBank/DDBJ databases">
        <authorList>
            <person name="Kallberg Y."/>
            <person name="Tangrot J."/>
            <person name="Rosling A."/>
        </authorList>
    </citation>
    <scope>NUCLEOTIDE SEQUENCE</scope>
    <source>
        <strain evidence="1">MA461A</strain>
    </source>
</reference>
<gene>
    <name evidence="1" type="ORF">RPERSI_LOCUS20833</name>
</gene>
<organism evidence="1 2">
    <name type="scientific">Racocetra persica</name>
    <dbReference type="NCBI Taxonomy" id="160502"/>
    <lineage>
        <taxon>Eukaryota</taxon>
        <taxon>Fungi</taxon>
        <taxon>Fungi incertae sedis</taxon>
        <taxon>Mucoromycota</taxon>
        <taxon>Glomeromycotina</taxon>
        <taxon>Glomeromycetes</taxon>
        <taxon>Diversisporales</taxon>
        <taxon>Gigasporaceae</taxon>
        <taxon>Racocetra</taxon>
    </lineage>
</organism>
<accession>A0ACA9RME0</accession>
<evidence type="ECO:0000313" key="2">
    <source>
        <dbReference type="Proteomes" id="UP000789920"/>
    </source>
</evidence>
<proteinExistence type="predicted"/>
<name>A0ACA9RME0_9GLOM</name>